<feature type="region of interest" description="Disordered" evidence="1">
    <location>
        <begin position="85"/>
        <end position="108"/>
    </location>
</feature>
<dbReference type="Proteomes" id="UP001054945">
    <property type="component" value="Unassembled WGS sequence"/>
</dbReference>
<evidence type="ECO:0000256" key="1">
    <source>
        <dbReference type="SAM" id="MobiDB-lite"/>
    </source>
</evidence>
<evidence type="ECO:0000313" key="3">
    <source>
        <dbReference type="Proteomes" id="UP001054945"/>
    </source>
</evidence>
<feature type="region of interest" description="Disordered" evidence="1">
    <location>
        <begin position="39"/>
        <end position="67"/>
    </location>
</feature>
<sequence>MNSYISFTPILQKRAIFGASLYTCTYLISFQIPTISSIAKSPGPLQSPNPQVSPLPPPSPEAGGSSPSIRSLSILFHLHGNDYHMGEEEEEDRQCKMSPSIPIRCRPH</sequence>
<keyword evidence="3" id="KW-1185">Reference proteome</keyword>
<dbReference type="EMBL" id="BPLR01014336">
    <property type="protein sequence ID" value="GIY68166.1"/>
    <property type="molecule type" value="Genomic_DNA"/>
</dbReference>
<evidence type="ECO:0000313" key="2">
    <source>
        <dbReference type="EMBL" id="GIY68166.1"/>
    </source>
</evidence>
<gene>
    <name evidence="2" type="ORF">CEXT_26381</name>
</gene>
<protein>
    <submittedName>
        <fullName evidence="2">Uncharacterized protein</fullName>
    </submittedName>
</protein>
<comment type="caution">
    <text evidence="2">The sequence shown here is derived from an EMBL/GenBank/DDBJ whole genome shotgun (WGS) entry which is preliminary data.</text>
</comment>
<name>A0AAV4VCM4_CAEEX</name>
<reference evidence="2 3" key="1">
    <citation type="submission" date="2021-06" db="EMBL/GenBank/DDBJ databases">
        <title>Caerostris extrusa draft genome.</title>
        <authorList>
            <person name="Kono N."/>
            <person name="Arakawa K."/>
        </authorList>
    </citation>
    <scope>NUCLEOTIDE SEQUENCE [LARGE SCALE GENOMIC DNA]</scope>
</reference>
<accession>A0AAV4VCM4</accession>
<organism evidence="2 3">
    <name type="scientific">Caerostris extrusa</name>
    <name type="common">Bark spider</name>
    <name type="synonym">Caerostris bankana</name>
    <dbReference type="NCBI Taxonomy" id="172846"/>
    <lineage>
        <taxon>Eukaryota</taxon>
        <taxon>Metazoa</taxon>
        <taxon>Ecdysozoa</taxon>
        <taxon>Arthropoda</taxon>
        <taxon>Chelicerata</taxon>
        <taxon>Arachnida</taxon>
        <taxon>Araneae</taxon>
        <taxon>Araneomorphae</taxon>
        <taxon>Entelegynae</taxon>
        <taxon>Araneoidea</taxon>
        <taxon>Araneidae</taxon>
        <taxon>Caerostris</taxon>
    </lineage>
</organism>
<dbReference type="AlphaFoldDB" id="A0AAV4VCM4"/>
<feature type="compositionally biased region" description="Pro residues" evidence="1">
    <location>
        <begin position="45"/>
        <end position="60"/>
    </location>
</feature>
<proteinExistence type="predicted"/>